<dbReference type="RefSeq" id="WP_058295632.1">
    <property type="nucleotide sequence ID" value="NZ_CAKJVD010000038.1"/>
</dbReference>
<reference evidence="2 4" key="1">
    <citation type="submission" date="2017-10" db="EMBL/GenBank/DDBJ databases">
        <title>Effective Description of Clostridium neonatale sp. nov. linked to necrotizing enterocolitis in neonates and a clarification of species assignable to the genus Clostridium (Prazmowski 1880) emend. Lawson and Rainey 2016.</title>
        <authorList>
            <person name="Bernard K."/>
            <person name="Burdz T."/>
            <person name="Wiebe D."/>
            <person name="Balcewich B."/>
            <person name="Alfa M."/>
            <person name="Bernier A.-M."/>
        </authorList>
    </citation>
    <scope>NUCLEOTIDE SEQUENCE [LARGE SCALE GENOMIC DNA]</scope>
    <source>
        <strain evidence="2 4">LCDC99A005</strain>
    </source>
</reference>
<proteinExistence type="predicted"/>
<dbReference type="Proteomes" id="UP000431451">
    <property type="component" value="Unassembled WGS sequence"/>
</dbReference>
<evidence type="ECO:0000313" key="2">
    <source>
        <dbReference type="EMBL" id="PEG31477.1"/>
    </source>
</evidence>
<organism evidence="2 4">
    <name type="scientific">Clostridium neonatale</name>
    <dbReference type="NCBI Taxonomy" id="137838"/>
    <lineage>
        <taxon>Bacteria</taxon>
        <taxon>Bacillati</taxon>
        <taxon>Bacillota</taxon>
        <taxon>Clostridia</taxon>
        <taxon>Eubacteriales</taxon>
        <taxon>Clostridiaceae</taxon>
        <taxon>Clostridium</taxon>
    </lineage>
</organism>
<dbReference type="EMBL" id="PDCJ01000001">
    <property type="protein sequence ID" value="PEG31477.1"/>
    <property type="molecule type" value="Genomic_DNA"/>
</dbReference>
<dbReference type="Proteomes" id="UP000220840">
    <property type="component" value="Unassembled WGS sequence"/>
</dbReference>
<dbReference type="GeneID" id="68877920"/>
<dbReference type="Proteomes" id="UP000789738">
    <property type="component" value="Unassembled WGS sequence"/>
</dbReference>
<evidence type="ECO:0000313" key="5">
    <source>
        <dbReference type="Proteomes" id="UP000431451"/>
    </source>
</evidence>
<accession>A0A2A7MIX1</accession>
<gene>
    <name evidence="1" type="ORF">CNEO_42859</name>
    <name evidence="3" type="ORF">CNEONATNEC25_02473</name>
    <name evidence="2" type="ORF">CQ394_07160</name>
</gene>
<evidence type="ECO:0000313" key="1">
    <source>
        <dbReference type="EMBL" id="CAG9707146.1"/>
    </source>
</evidence>
<dbReference type="STRING" id="137838.GCA_001458595_02902"/>
<reference evidence="1" key="3">
    <citation type="submission" date="2021-10" db="EMBL/GenBank/DDBJ databases">
        <authorList>
            <person name="Mesa V."/>
        </authorList>
    </citation>
    <scope>NUCLEOTIDE SEQUENCE</scope>
    <source>
        <strain evidence="1">CC3_PB</strain>
    </source>
</reference>
<protein>
    <submittedName>
        <fullName evidence="2">Uncharacterized protein</fullName>
    </submittedName>
</protein>
<name>A0A2A7MIX1_9CLOT</name>
<dbReference type="EMBL" id="UWJD01000002">
    <property type="protein sequence ID" value="VCT84872.1"/>
    <property type="molecule type" value="Genomic_DNA"/>
</dbReference>
<dbReference type="OrthoDB" id="9960419at2"/>
<sequence length="82" mass="9894">MKGKIKNLNNENKKINCKKIYKDIELMHAVESYLKTECYESYEKNNLKKAFEIAKHDDSIRLEIMNIIDEFLFEDNNQKNMF</sequence>
<dbReference type="AlphaFoldDB" id="A0A2A7MIX1"/>
<dbReference type="EMBL" id="CAKJVE010000004">
    <property type="protein sequence ID" value="CAG9707146.1"/>
    <property type="molecule type" value="Genomic_DNA"/>
</dbReference>
<evidence type="ECO:0000313" key="4">
    <source>
        <dbReference type="Proteomes" id="UP000220840"/>
    </source>
</evidence>
<keyword evidence="4" id="KW-1185">Reference proteome</keyword>
<reference evidence="3 5" key="2">
    <citation type="submission" date="2018-06" db="EMBL/GenBank/DDBJ databases">
        <authorList>
            <consortium name="IHU Genomes"/>
        </authorList>
    </citation>
    <scope>NUCLEOTIDE SEQUENCE [LARGE SCALE GENOMIC DNA]</scope>
    <source>
        <strain evidence="3 5">NEC25</strain>
    </source>
</reference>
<evidence type="ECO:0000313" key="3">
    <source>
        <dbReference type="EMBL" id="VCT84872.1"/>
    </source>
</evidence>